<evidence type="ECO:0000256" key="1">
    <source>
        <dbReference type="SAM" id="Coils"/>
    </source>
</evidence>
<dbReference type="EMBL" id="JAGMWT010000014">
    <property type="protein sequence ID" value="KAH7117031.1"/>
    <property type="molecule type" value="Genomic_DNA"/>
</dbReference>
<protein>
    <submittedName>
        <fullName evidence="2">Uncharacterized protein</fullName>
    </submittedName>
</protein>
<keyword evidence="3" id="KW-1185">Reference proteome</keyword>
<comment type="caution">
    <text evidence="2">The sequence shown here is derived from an EMBL/GenBank/DDBJ whole genome shotgun (WGS) entry which is preliminary data.</text>
</comment>
<evidence type="ECO:0000313" key="2">
    <source>
        <dbReference type="EMBL" id="KAH7117031.1"/>
    </source>
</evidence>
<gene>
    <name evidence="2" type="ORF">B0J11DRAFT_107424</name>
</gene>
<dbReference type="Proteomes" id="UP000700596">
    <property type="component" value="Unassembled WGS sequence"/>
</dbReference>
<organism evidence="2 3">
    <name type="scientific">Dendryphion nanum</name>
    <dbReference type="NCBI Taxonomy" id="256645"/>
    <lineage>
        <taxon>Eukaryota</taxon>
        <taxon>Fungi</taxon>
        <taxon>Dikarya</taxon>
        <taxon>Ascomycota</taxon>
        <taxon>Pezizomycotina</taxon>
        <taxon>Dothideomycetes</taxon>
        <taxon>Pleosporomycetidae</taxon>
        <taxon>Pleosporales</taxon>
        <taxon>Torulaceae</taxon>
        <taxon>Dendryphion</taxon>
    </lineage>
</organism>
<proteinExistence type="predicted"/>
<sequence>MLPPVDPNILQRNPSFAILYKDLYTRRLNPDGSTRDTKKQRVHDEIRRNLTHARTTLLTSQIILRTLSTLPSTSHTLPPDLYHTISITISQLHNQLSSSDLSILTNDTDLFLDNISTISTALSTQLTLLTTQICKIADPLHDLEIELLPAKAAQLKEEATILLPTDIAQARAALANTAYDVLTLHRQILTTAIQILEQTKHGSIARATKSKAELLQSRALLLSLQARVHGLTHPPPQELVVALGNFSAEQDVREEELRGRGDAAERTLGLYERAGEKGMRDVARRKEVLRGEIERIRVEIEKLERGDA</sequence>
<dbReference type="AlphaFoldDB" id="A0A9P9IDR9"/>
<name>A0A9P9IDR9_9PLEO</name>
<evidence type="ECO:0000313" key="3">
    <source>
        <dbReference type="Proteomes" id="UP000700596"/>
    </source>
</evidence>
<feature type="coiled-coil region" evidence="1">
    <location>
        <begin position="279"/>
        <end position="306"/>
    </location>
</feature>
<dbReference type="OrthoDB" id="66964at2759"/>
<keyword evidence="1" id="KW-0175">Coiled coil</keyword>
<accession>A0A9P9IDR9</accession>
<reference evidence="2" key="1">
    <citation type="journal article" date="2021" name="Nat. Commun.">
        <title>Genetic determinants of endophytism in the Arabidopsis root mycobiome.</title>
        <authorList>
            <person name="Mesny F."/>
            <person name="Miyauchi S."/>
            <person name="Thiergart T."/>
            <person name="Pickel B."/>
            <person name="Atanasova L."/>
            <person name="Karlsson M."/>
            <person name="Huettel B."/>
            <person name="Barry K.W."/>
            <person name="Haridas S."/>
            <person name="Chen C."/>
            <person name="Bauer D."/>
            <person name="Andreopoulos W."/>
            <person name="Pangilinan J."/>
            <person name="LaButti K."/>
            <person name="Riley R."/>
            <person name="Lipzen A."/>
            <person name="Clum A."/>
            <person name="Drula E."/>
            <person name="Henrissat B."/>
            <person name="Kohler A."/>
            <person name="Grigoriev I.V."/>
            <person name="Martin F.M."/>
            <person name="Hacquard S."/>
        </authorList>
    </citation>
    <scope>NUCLEOTIDE SEQUENCE</scope>
    <source>
        <strain evidence="2">MPI-CAGE-CH-0243</strain>
    </source>
</reference>